<proteinExistence type="predicted"/>
<evidence type="ECO:0008006" key="4">
    <source>
        <dbReference type="Google" id="ProtNLM"/>
    </source>
</evidence>
<evidence type="ECO:0000256" key="2">
    <source>
        <dbReference type="SAM" id="MobiDB-lite"/>
    </source>
</evidence>
<organism evidence="3">
    <name type="scientific">Tanacetum cinerariifolium</name>
    <name type="common">Dalmatian daisy</name>
    <name type="synonym">Chrysanthemum cinerariifolium</name>
    <dbReference type="NCBI Taxonomy" id="118510"/>
    <lineage>
        <taxon>Eukaryota</taxon>
        <taxon>Viridiplantae</taxon>
        <taxon>Streptophyta</taxon>
        <taxon>Embryophyta</taxon>
        <taxon>Tracheophyta</taxon>
        <taxon>Spermatophyta</taxon>
        <taxon>Magnoliopsida</taxon>
        <taxon>eudicotyledons</taxon>
        <taxon>Gunneridae</taxon>
        <taxon>Pentapetalae</taxon>
        <taxon>asterids</taxon>
        <taxon>campanulids</taxon>
        <taxon>Asterales</taxon>
        <taxon>Asteraceae</taxon>
        <taxon>Asteroideae</taxon>
        <taxon>Anthemideae</taxon>
        <taxon>Anthemidinae</taxon>
        <taxon>Tanacetum</taxon>
    </lineage>
</organism>
<protein>
    <recommendedName>
        <fullName evidence="4">Transposase (Putative), gypsy type</fullName>
    </recommendedName>
</protein>
<feature type="region of interest" description="Disordered" evidence="2">
    <location>
        <begin position="260"/>
        <end position="287"/>
    </location>
</feature>
<evidence type="ECO:0000256" key="1">
    <source>
        <dbReference type="SAM" id="Coils"/>
    </source>
</evidence>
<feature type="coiled-coil region" evidence="1">
    <location>
        <begin position="363"/>
        <end position="418"/>
    </location>
</feature>
<comment type="caution">
    <text evidence="3">The sequence shown here is derived from an EMBL/GenBank/DDBJ whole genome shotgun (WGS) entry which is preliminary data.</text>
</comment>
<dbReference type="EMBL" id="BKCJ010178272">
    <property type="protein sequence ID" value="GEY43478.1"/>
    <property type="molecule type" value="Genomic_DNA"/>
</dbReference>
<feature type="compositionally biased region" description="Polar residues" evidence="2">
    <location>
        <begin position="229"/>
        <end position="242"/>
    </location>
</feature>
<feature type="compositionally biased region" description="Basic and acidic residues" evidence="2">
    <location>
        <begin position="181"/>
        <end position="195"/>
    </location>
</feature>
<reference evidence="3" key="1">
    <citation type="journal article" date="2019" name="Sci. Rep.">
        <title>Draft genome of Tanacetum cinerariifolium, the natural source of mosquito coil.</title>
        <authorList>
            <person name="Yamashiro T."/>
            <person name="Shiraishi A."/>
            <person name="Satake H."/>
            <person name="Nakayama K."/>
        </authorList>
    </citation>
    <scope>NUCLEOTIDE SEQUENCE</scope>
</reference>
<feature type="region of interest" description="Disordered" evidence="2">
    <location>
        <begin position="181"/>
        <end position="244"/>
    </location>
</feature>
<sequence>MLSKPVEKTTYVSLAPGFIPGPSSGVRAAPSCDRQDPQNSGLTACVRYSPFESFTMSLEESDDLNIPDAALVDPVLEASSLPKFDMHLYKSSLTESHVKYLVKLYGISEDLHLRVAPEVINMAEFLRLPDFKGCKVSVGALLPPGTVRVTHLASHAERLEDVPPKTSDMMVFEIPCRKVRDDKEKKKKRAEEKAATKVPAANIQDGMVVNKDAGRDGPHKKKRVRIGPQVQTGSEHVSSPTPLNHAKPLEALAIEEHVSPPLSAGRHGDNEGDLSGLQTRPSPAHHSCRRLDTVEEPAHENVMPKVETSYSVGRFGTTLRPCLRLRVLQRCEGSLQGVQKELAAIQSAYDEKASTYEQLFKSYDGALTREKSLQDRLEELKEEKKEAGQLNSSQADRIKQLEEALKQSETIAHQLRVEKERYTVKASRGDGEATDCESIPPYFCASATPECSEYKWSLGEVFSLVVGKAS</sequence>
<accession>A0A699HMH9</accession>
<dbReference type="AlphaFoldDB" id="A0A699HMH9"/>
<evidence type="ECO:0000313" key="3">
    <source>
        <dbReference type="EMBL" id="GEY43478.1"/>
    </source>
</evidence>
<gene>
    <name evidence="3" type="ORF">Tci_415452</name>
</gene>
<keyword evidence="1" id="KW-0175">Coiled coil</keyword>
<name>A0A699HMH9_TANCI</name>